<feature type="compositionally biased region" description="Low complexity" evidence="1">
    <location>
        <begin position="58"/>
        <end position="70"/>
    </location>
</feature>
<feature type="non-terminal residue" evidence="2">
    <location>
        <position position="1"/>
    </location>
</feature>
<reference evidence="2" key="1">
    <citation type="submission" date="2015-07" db="EMBL/GenBank/DDBJ databases">
        <title>Transcriptome Assembly of Anthurium amnicola.</title>
        <authorList>
            <person name="Suzuki J."/>
        </authorList>
    </citation>
    <scope>NUCLEOTIDE SEQUENCE</scope>
</reference>
<feature type="region of interest" description="Disordered" evidence="1">
    <location>
        <begin position="45"/>
        <end position="108"/>
    </location>
</feature>
<organism evidence="2">
    <name type="scientific">Anthurium amnicola</name>
    <dbReference type="NCBI Taxonomy" id="1678845"/>
    <lineage>
        <taxon>Eukaryota</taxon>
        <taxon>Viridiplantae</taxon>
        <taxon>Streptophyta</taxon>
        <taxon>Embryophyta</taxon>
        <taxon>Tracheophyta</taxon>
        <taxon>Spermatophyta</taxon>
        <taxon>Magnoliopsida</taxon>
        <taxon>Liliopsida</taxon>
        <taxon>Araceae</taxon>
        <taxon>Pothoideae</taxon>
        <taxon>Potheae</taxon>
        <taxon>Anthurium</taxon>
    </lineage>
</organism>
<evidence type="ECO:0000313" key="2">
    <source>
        <dbReference type="EMBL" id="JAT41776.1"/>
    </source>
</evidence>
<proteinExistence type="predicted"/>
<evidence type="ECO:0000256" key="1">
    <source>
        <dbReference type="SAM" id="MobiDB-lite"/>
    </source>
</evidence>
<feature type="compositionally biased region" description="Basic and acidic residues" evidence="1">
    <location>
        <begin position="71"/>
        <end position="93"/>
    </location>
</feature>
<gene>
    <name evidence="2" type="primary">BRXL1_5</name>
    <name evidence="2" type="ORF">g.71428</name>
</gene>
<accession>A0A1D1XH97</accession>
<dbReference type="AlphaFoldDB" id="A0A1D1XH97"/>
<name>A0A1D1XH97_9ARAE</name>
<dbReference type="EMBL" id="GDJX01026160">
    <property type="protein sequence ID" value="JAT41776.1"/>
    <property type="molecule type" value="Transcribed_RNA"/>
</dbReference>
<protein>
    <submittedName>
        <fullName evidence="2">Protein Brevis radix-like 1</fullName>
    </submittedName>
</protein>
<sequence>VLLAFFFVSHARLGKRGRAAQVAAAASGGAAAYAGGSDAVLPGCRGRQKVPGQRGEGPPTSSSVSPAAAADYERARHQDNIRRNRDFPPEARHPCRPPRPEAPLPATAAAARREGMFDASQAHKWWEDSHERVLNLYSVQRWPGASPLRSDINEVLSSAYLSFVSLCFQVEIVCNFYDRICVS</sequence>